<feature type="domain" description="Amidohydrolase-related" evidence="2">
    <location>
        <begin position="109"/>
        <end position="401"/>
    </location>
</feature>
<dbReference type="SUPFAM" id="SSF51556">
    <property type="entry name" value="Metallo-dependent hydrolases"/>
    <property type="match status" value="1"/>
</dbReference>
<evidence type="ECO:0000259" key="2">
    <source>
        <dbReference type="Pfam" id="PF04909"/>
    </source>
</evidence>
<evidence type="ECO:0000313" key="5">
    <source>
        <dbReference type="EMBL" id="CAB4828539.1"/>
    </source>
</evidence>
<dbReference type="PANTHER" id="PTHR21240:SF28">
    <property type="entry name" value="ISO-OROTATE DECARBOXYLASE (EUROFUNG)"/>
    <property type="match status" value="1"/>
</dbReference>
<dbReference type="Pfam" id="PF04909">
    <property type="entry name" value="Amidohydro_2"/>
    <property type="match status" value="1"/>
</dbReference>
<keyword evidence="1" id="KW-0456">Lyase</keyword>
<organism evidence="6">
    <name type="scientific">freshwater metagenome</name>
    <dbReference type="NCBI Taxonomy" id="449393"/>
    <lineage>
        <taxon>unclassified sequences</taxon>
        <taxon>metagenomes</taxon>
        <taxon>ecological metagenomes</taxon>
    </lineage>
</organism>
<evidence type="ECO:0000313" key="3">
    <source>
        <dbReference type="EMBL" id="CAB4362980.1"/>
    </source>
</evidence>
<dbReference type="EMBL" id="CAFBOL010000064">
    <property type="protein sequence ID" value="CAB5000585.1"/>
    <property type="molecule type" value="Genomic_DNA"/>
</dbReference>
<dbReference type="GO" id="GO:0016787">
    <property type="term" value="F:hydrolase activity"/>
    <property type="evidence" value="ECO:0007669"/>
    <property type="project" value="InterPro"/>
</dbReference>
<dbReference type="GO" id="GO:0005737">
    <property type="term" value="C:cytoplasm"/>
    <property type="evidence" value="ECO:0007669"/>
    <property type="project" value="TreeGrafter"/>
</dbReference>
<evidence type="ECO:0000313" key="4">
    <source>
        <dbReference type="EMBL" id="CAB4712527.1"/>
    </source>
</evidence>
<accession>A0A6J7BU21</accession>
<evidence type="ECO:0000313" key="8">
    <source>
        <dbReference type="EMBL" id="CAB5000585.1"/>
    </source>
</evidence>
<dbReference type="EMBL" id="CAFAAV010000156">
    <property type="protein sequence ID" value="CAB4828539.1"/>
    <property type="molecule type" value="Genomic_DNA"/>
</dbReference>
<protein>
    <submittedName>
        <fullName evidence="6">Unannotated protein</fullName>
    </submittedName>
</protein>
<sequence length="403" mass="45520">MTATLTSDIVAPKLGYGISDCDQHFYESPESVTKYLDPEFRNSFKWMEMDGRTRLLLNNKLYTLIPNPTYDPVGAPGAMAEYFRGHNPEGKSVKELCGPLQPLEQSFRYPEPRMKVLDAQGVEFCIMLPTQCLGLEEMMWEDPQSVVACMRSLNRWTHEEWGWSIGNRVVTTGIITLIDPVSAEKELETLISQGCKAIGMRPGPVKIPGHSYSIGDKMYDRFWARCAEAGIIVGIHAADTSYSTQQAIWGETGKVGWKQTALAEIMAVHTERPIFDTMAALIAHGVFDRHPKLKVAVLELGTGWVPELFRRMRIAYGKMPQLFAHDPIQNFIDHVWVMPFAEDDVAELVKHLPIENVIYGSDWPHPEGLAEPQDYVFDLPTFTPAEQKLILRDNLRKMVGLPI</sequence>
<dbReference type="EMBL" id="CAFBMT010000003">
    <property type="protein sequence ID" value="CAB4920152.1"/>
    <property type="molecule type" value="Genomic_DNA"/>
</dbReference>
<gene>
    <name evidence="4" type="ORF">UFOPK2656_00769</name>
    <name evidence="5" type="ORF">UFOPK3099_01869</name>
    <name evidence="6" type="ORF">UFOPK3267_00867</name>
    <name evidence="7" type="ORF">UFOPK3651_00807</name>
    <name evidence="8" type="ORF">UFOPK3931_02104</name>
    <name evidence="3" type="ORF">UFOPK4189_00767</name>
</gene>
<dbReference type="EMBL" id="CAEZYF010000003">
    <property type="protein sequence ID" value="CAB4712527.1"/>
    <property type="molecule type" value="Genomic_DNA"/>
</dbReference>
<evidence type="ECO:0000256" key="1">
    <source>
        <dbReference type="ARBA" id="ARBA00023239"/>
    </source>
</evidence>
<dbReference type="EMBL" id="CAESGF010000003">
    <property type="protein sequence ID" value="CAB4362980.1"/>
    <property type="molecule type" value="Genomic_DNA"/>
</dbReference>
<dbReference type="GO" id="GO:0016831">
    <property type="term" value="F:carboxy-lyase activity"/>
    <property type="evidence" value="ECO:0007669"/>
    <property type="project" value="InterPro"/>
</dbReference>
<dbReference type="Gene3D" id="3.20.20.140">
    <property type="entry name" value="Metal-dependent hydrolases"/>
    <property type="match status" value="1"/>
</dbReference>
<dbReference type="InterPro" id="IPR006680">
    <property type="entry name" value="Amidohydro-rel"/>
</dbReference>
<proteinExistence type="predicted"/>
<dbReference type="AlphaFoldDB" id="A0A6J7BU21"/>
<reference evidence="6" key="1">
    <citation type="submission" date="2020-05" db="EMBL/GenBank/DDBJ databases">
        <authorList>
            <person name="Chiriac C."/>
            <person name="Salcher M."/>
            <person name="Ghai R."/>
            <person name="Kavagutti S V."/>
        </authorList>
    </citation>
    <scope>NUCLEOTIDE SEQUENCE</scope>
</reference>
<evidence type="ECO:0000313" key="6">
    <source>
        <dbReference type="EMBL" id="CAB4849192.1"/>
    </source>
</evidence>
<evidence type="ECO:0000313" key="7">
    <source>
        <dbReference type="EMBL" id="CAB4920152.1"/>
    </source>
</evidence>
<dbReference type="InterPro" id="IPR032466">
    <property type="entry name" value="Metal_Hydrolase"/>
</dbReference>
<dbReference type="GO" id="GO:0019748">
    <property type="term" value="P:secondary metabolic process"/>
    <property type="evidence" value="ECO:0007669"/>
    <property type="project" value="TreeGrafter"/>
</dbReference>
<name>A0A6J7BU21_9ZZZZ</name>
<dbReference type="EMBL" id="CAFBIY010000035">
    <property type="protein sequence ID" value="CAB4849192.1"/>
    <property type="molecule type" value="Genomic_DNA"/>
</dbReference>
<dbReference type="InterPro" id="IPR032465">
    <property type="entry name" value="ACMSD"/>
</dbReference>
<dbReference type="PANTHER" id="PTHR21240">
    <property type="entry name" value="2-AMINO-3-CARBOXYLMUCONATE-6-SEMIALDEHYDE DECARBOXYLASE"/>
    <property type="match status" value="1"/>
</dbReference>